<sequence length="92" mass="10269">CSVHDGTLFEGNADPNQATQSAQVKKKEAAPNPKEEEYIQAVEVNKTNSEALNHEQVTQDTSDFSPTSSLQKFNLLNEFKLTILMFEDEATH</sequence>
<dbReference type="AlphaFoldDB" id="A0AA38G6H5"/>
<evidence type="ECO:0000256" key="1">
    <source>
        <dbReference type="SAM" id="MobiDB-lite"/>
    </source>
</evidence>
<accession>A0AA38G6H5</accession>
<gene>
    <name evidence="2" type="ORF">KI387_018795</name>
</gene>
<feature type="compositionally biased region" description="Basic and acidic residues" evidence="1">
    <location>
        <begin position="25"/>
        <end position="35"/>
    </location>
</feature>
<feature type="non-terminal residue" evidence="2">
    <location>
        <position position="1"/>
    </location>
</feature>
<evidence type="ECO:0000313" key="2">
    <source>
        <dbReference type="EMBL" id="KAH9317026.1"/>
    </source>
</evidence>
<feature type="compositionally biased region" description="Polar residues" evidence="1">
    <location>
        <begin position="14"/>
        <end position="23"/>
    </location>
</feature>
<feature type="non-terminal residue" evidence="2">
    <location>
        <position position="92"/>
    </location>
</feature>
<comment type="caution">
    <text evidence="2">The sequence shown here is derived from an EMBL/GenBank/DDBJ whole genome shotgun (WGS) entry which is preliminary data.</text>
</comment>
<evidence type="ECO:0000313" key="3">
    <source>
        <dbReference type="Proteomes" id="UP000824469"/>
    </source>
</evidence>
<protein>
    <submittedName>
        <fullName evidence="2">Uncharacterized protein</fullName>
    </submittedName>
</protein>
<keyword evidence="3" id="KW-1185">Reference proteome</keyword>
<dbReference type="EMBL" id="JAHRHJ020000004">
    <property type="protein sequence ID" value="KAH9317026.1"/>
    <property type="molecule type" value="Genomic_DNA"/>
</dbReference>
<proteinExistence type="predicted"/>
<reference evidence="2 3" key="1">
    <citation type="journal article" date="2021" name="Nat. Plants">
        <title>The Taxus genome provides insights into paclitaxel biosynthesis.</title>
        <authorList>
            <person name="Xiong X."/>
            <person name="Gou J."/>
            <person name="Liao Q."/>
            <person name="Li Y."/>
            <person name="Zhou Q."/>
            <person name="Bi G."/>
            <person name="Li C."/>
            <person name="Du R."/>
            <person name="Wang X."/>
            <person name="Sun T."/>
            <person name="Guo L."/>
            <person name="Liang H."/>
            <person name="Lu P."/>
            <person name="Wu Y."/>
            <person name="Zhang Z."/>
            <person name="Ro D.K."/>
            <person name="Shang Y."/>
            <person name="Huang S."/>
            <person name="Yan J."/>
        </authorList>
    </citation>
    <scope>NUCLEOTIDE SEQUENCE [LARGE SCALE GENOMIC DNA]</scope>
    <source>
        <strain evidence="2">Ta-2019</strain>
    </source>
</reference>
<feature type="region of interest" description="Disordered" evidence="1">
    <location>
        <begin position="1"/>
        <end position="35"/>
    </location>
</feature>
<organism evidence="2 3">
    <name type="scientific">Taxus chinensis</name>
    <name type="common">Chinese yew</name>
    <name type="synonym">Taxus wallichiana var. chinensis</name>
    <dbReference type="NCBI Taxonomy" id="29808"/>
    <lineage>
        <taxon>Eukaryota</taxon>
        <taxon>Viridiplantae</taxon>
        <taxon>Streptophyta</taxon>
        <taxon>Embryophyta</taxon>
        <taxon>Tracheophyta</taxon>
        <taxon>Spermatophyta</taxon>
        <taxon>Pinopsida</taxon>
        <taxon>Pinidae</taxon>
        <taxon>Conifers II</taxon>
        <taxon>Cupressales</taxon>
        <taxon>Taxaceae</taxon>
        <taxon>Taxus</taxon>
    </lineage>
</organism>
<name>A0AA38G6H5_TAXCH</name>
<dbReference type="Proteomes" id="UP000824469">
    <property type="component" value="Unassembled WGS sequence"/>
</dbReference>